<organism evidence="1 2">
    <name type="scientific">Sphingomonas leidyi</name>
    <dbReference type="NCBI Taxonomy" id="68569"/>
    <lineage>
        <taxon>Bacteria</taxon>
        <taxon>Pseudomonadati</taxon>
        <taxon>Pseudomonadota</taxon>
        <taxon>Alphaproteobacteria</taxon>
        <taxon>Sphingomonadales</taxon>
        <taxon>Sphingomonadaceae</taxon>
        <taxon>Sphingomonas</taxon>
    </lineage>
</organism>
<protein>
    <submittedName>
        <fullName evidence="1">Uncharacterized protein</fullName>
    </submittedName>
</protein>
<dbReference type="EMBL" id="JAASQV010000004">
    <property type="protein sequence ID" value="NIJ66640.1"/>
    <property type="molecule type" value="Genomic_DNA"/>
</dbReference>
<dbReference type="Proteomes" id="UP000564677">
    <property type="component" value="Unassembled WGS sequence"/>
</dbReference>
<accession>A0A7X5V316</accession>
<dbReference type="Pfam" id="PF20043">
    <property type="entry name" value="DUF6445"/>
    <property type="match status" value="1"/>
</dbReference>
<gene>
    <name evidence="1" type="ORF">FHR20_003616</name>
</gene>
<proteinExistence type="predicted"/>
<dbReference type="RefSeq" id="WP_167300974.1">
    <property type="nucleotide sequence ID" value="NZ_JAASQV010000004.1"/>
</dbReference>
<comment type="caution">
    <text evidence="1">The sequence shown here is derived from an EMBL/GenBank/DDBJ whole genome shotgun (WGS) entry which is preliminary data.</text>
</comment>
<evidence type="ECO:0000313" key="2">
    <source>
        <dbReference type="Proteomes" id="UP000564677"/>
    </source>
</evidence>
<dbReference type="AlphaFoldDB" id="A0A7X5V316"/>
<sequence>MTKPDIVARRIGSEGQPIAIVDGFHPDPDALRAAAMAAAFEPGRHHYPGIRAALPADYFALVRPALVPVLREVLGAGGGVQLLDASFSMVTMRPGDLGVEQRLPHVDAVEPGRIALVHYLSEGEGTAFFRHRATGFETIDPARSAGYLATLNAELRSDPPAAAYPFGDTALFERIAHVEARTNRAVIYRSALLHSGAISPGAVLDADPATGRLTVTAFLAAA</sequence>
<dbReference type="InterPro" id="IPR045617">
    <property type="entry name" value="DUF6445"/>
</dbReference>
<keyword evidence="2" id="KW-1185">Reference proteome</keyword>
<name>A0A7X5V316_9SPHN</name>
<reference evidence="1 2" key="1">
    <citation type="submission" date="2020-03" db="EMBL/GenBank/DDBJ databases">
        <title>Genomic Encyclopedia of Type Strains, Phase IV (KMG-IV): sequencing the most valuable type-strain genomes for metagenomic binning, comparative biology and taxonomic classification.</title>
        <authorList>
            <person name="Goeker M."/>
        </authorList>
    </citation>
    <scope>NUCLEOTIDE SEQUENCE [LARGE SCALE GENOMIC DNA]</scope>
    <source>
        <strain evidence="1 2">DSM 4733</strain>
    </source>
</reference>
<evidence type="ECO:0000313" key="1">
    <source>
        <dbReference type="EMBL" id="NIJ66640.1"/>
    </source>
</evidence>